<evidence type="ECO:0000256" key="1">
    <source>
        <dbReference type="SAM" id="MobiDB-lite"/>
    </source>
</evidence>
<dbReference type="AlphaFoldDB" id="A0ABD2XT59"/>
<keyword evidence="3" id="KW-1185">Reference proteome</keyword>
<sequence>MDSGYDTYNKGPQYGNWLSASIDRMTSSDKKQKKEQKTSEGLVGEANVEAIEPKIKESNNDASQPKKLIPAPKYTSCTLGWVGSSGRSDVTTGDKEPMQSYINISEQTRWTVKDGQEMKLKDNKKSKL</sequence>
<dbReference type="EMBL" id="JBJUIK010000017">
    <property type="protein sequence ID" value="KAL3497791.1"/>
    <property type="molecule type" value="Genomic_DNA"/>
</dbReference>
<dbReference type="Proteomes" id="UP001630127">
    <property type="component" value="Unassembled WGS sequence"/>
</dbReference>
<gene>
    <name evidence="2" type="ORF">ACH5RR_040523</name>
</gene>
<accession>A0ABD2XT59</accession>
<reference evidence="2 3" key="1">
    <citation type="submission" date="2024-11" db="EMBL/GenBank/DDBJ databases">
        <title>A near-complete genome assembly of Cinchona calisaya.</title>
        <authorList>
            <person name="Lian D.C."/>
            <person name="Zhao X.W."/>
            <person name="Wei L."/>
        </authorList>
    </citation>
    <scope>NUCLEOTIDE SEQUENCE [LARGE SCALE GENOMIC DNA]</scope>
    <source>
        <tissue evidence="2">Nenye</tissue>
    </source>
</reference>
<organism evidence="2 3">
    <name type="scientific">Cinchona calisaya</name>
    <dbReference type="NCBI Taxonomy" id="153742"/>
    <lineage>
        <taxon>Eukaryota</taxon>
        <taxon>Viridiplantae</taxon>
        <taxon>Streptophyta</taxon>
        <taxon>Embryophyta</taxon>
        <taxon>Tracheophyta</taxon>
        <taxon>Spermatophyta</taxon>
        <taxon>Magnoliopsida</taxon>
        <taxon>eudicotyledons</taxon>
        <taxon>Gunneridae</taxon>
        <taxon>Pentapetalae</taxon>
        <taxon>asterids</taxon>
        <taxon>lamiids</taxon>
        <taxon>Gentianales</taxon>
        <taxon>Rubiaceae</taxon>
        <taxon>Cinchonoideae</taxon>
        <taxon>Cinchoneae</taxon>
        <taxon>Cinchona</taxon>
    </lineage>
</organism>
<name>A0ABD2XT59_9GENT</name>
<comment type="caution">
    <text evidence="2">The sequence shown here is derived from an EMBL/GenBank/DDBJ whole genome shotgun (WGS) entry which is preliminary data.</text>
</comment>
<proteinExistence type="predicted"/>
<protein>
    <submittedName>
        <fullName evidence="2">Uncharacterized protein</fullName>
    </submittedName>
</protein>
<feature type="region of interest" description="Disordered" evidence="1">
    <location>
        <begin position="1"/>
        <end position="70"/>
    </location>
</feature>
<evidence type="ECO:0000313" key="2">
    <source>
        <dbReference type="EMBL" id="KAL3497791.1"/>
    </source>
</evidence>
<evidence type="ECO:0000313" key="3">
    <source>
        <dbReference type="Proteomes" id="UP001630127"/>
    </source>
</evidence>
<feature type="compositionally biased region" description="Basic and acidic residues" evidence="1">
    <location>
        <begin position="26"/>
        <end position="38"/>
    </location>
</feature>